<dbReference type="GO" id="GO:0003689">
    <property type="term" value="F:DNA clamp loader activity"/>
    <property type="evidence" value="ECO:0007669"/>
    <property type="project" value="UniProtKB-UniRule"/>
</dbReference>
<dbReference type="SMART" id="SM00382">
    <property type="entry name" value="AAA"/>
    <property type="match status" value="1"/>
</dbReference>
<dbReference type="HAMAP" id="MF_01508">
    <property type="entry name" value="RfcL"/>
    <property type="match status" value="1"/>
</dbReference>
<keyword evidence="4 7" id="KW-0547">Nucleotide-binding</keyword>
<dbReference type="Gene3D" id="1.10.8.60">
    <property type="match status" value="1"/>
</dbReference>
<dbReference type="Gene3D" id="3.40.50.300">
    <property type="entry name" value="P-loop containing nucleotide triphosphate hydrolases"/>
    <property type="match status" value="1"/>
</dbReference>
<feature type="binding site" evidence="7">
    <location>
        <begin position="48"/>
        <end position="55"/>
    </location>
    <ligand>
        <name>ATP</name>
        <dbReference type="ChEBI" id="CHEBI:30616"/>
    </ligand>
</feature>
<dbReference type="PANTHER" id="PTHR23389:SF6">
    <property type="entry name" value="REPLICATION FACTOR C SUBUNIT 1"/>
    <property type="match status" value="1"/>
</dbReference>
<evidence type="ECO:0000256" key="3">
    <source>
        <dbReference type="ARBA" id="ARBA00022705"/>
    </source>
</evidence>
<evidence type="ECO:0000313" key="9">
    <source>
        <dbReference type="EMBL" id="RSN70579.1"/>
    </source>
</evidence>
<evidence type="ECO:0000259" key="8">
    <source>
        <dbReference type="SMART" id="SM00382"/>
    </source>
</evidence>
<dbReference type="GO" id="GO:0006260">
    <property type="term" value="P:DNA replication"/>
    <property type="evidence" value="ECO:0007669"/>
    <property type="project" value="UniProtKB-UniRule"/>
</dbReference>
<dbReference type="GO" id="GO:0005524">
    <property type="term" value="F:ATP binding"/>
    <property type="evidence" value="ECO:0007669"/>
    <property type="project" value="UniProtKB-UniRule"/>
</dbReference>
<evidence type="ECO:0000256" key="6">
    <source>
        <dbReference type="ARBA" id="ARBA00032141"/>
    </source>
</evidence>
<evidence type="ECO:0000256" key="5">
    <source>
        <dbReference type="ARBA" id="ARBA00022840"/>
    </source>
</evidence>
<comment type="subunit">
    <text evidence="7">Heteromultimer composed of small subunits (RfcS) and large subunits (RfcL).</text>
</comment>
<evidence type="ECO:0000313" key="10">
    <source>
        <dbReference type="Proteomes" id="UP000278149"/>
    </source>
</evidence>
<dbReference type="InterPro" id="IPR003593">
    <property type="entry name" value="AAA+_ATPase"/>
</dbReference>
<dbReference type="CDD" id="cd00009">
    <property type="entry name" value="AAA"/>
    <property type="match status" value="1"/>
</dbReference>
<dbReference type="Proteomes" id="UP000278149">
    <property type="component" value="Unassembled WGS sequence"/>
</dbReference>
<keyword evidence="5 7" id="KW-0067">ATP-binding</keyword>
<evidence type="ECO:0000256" key="2">
    <source>
        <dbReference type="ARBA" id="ARBA00014793"/>
    </source>
</evidence>
<evidence type="ECO:0000256" key="1">
    <source>
        <dbReference type="ARBA" id="ARBA00006878"/>
    </source>
</evidence>
<dbReference type="Pfam" id="PF00004">
    <property type="entry name" value="AAA"/>
    <property type="match status" value="1"/>
</dbReference>
<accession>A0A429G9T9</accession>
<dbReference type="RefSeq" id="WP_125740508.1">
    <property type="nucleotide sequence ID" value="NZ_RCOR01000006.1"/>
</dbReference>
<feature type="domain" description="AAA+ ATPase" evidence="8">
    <location>
        <begin position="40"/>
        <end position="158"/>
    </location>
</feature>
<dbReference type="CDD" id="cd18140">
    <property type="entry name" value="HLD_clamp_RFC"/>
    <property type="match status" value="1"/>
</dbReference>
<dbReference type="Pfam" id="PF21960">
    <property type="entry name" value="RCF1-5-like_lid"/>
    <property type="match status" value="1"/>
</dbReference>
<comment type="caution">
    <text evidence="9">The sequence shown here is derived from an EMBL/GenBank/DDBJ whole genome shotgun (WGS) entry which is preliminary data.</text>
</comment>
<reference evidence="9 10" key="1">
    <citation type="submission" date="2018-10" db="EMBL/GenBank/DDBJ databases">
        <title>Co-occurring genomic capacity for anaerobic methane metabolism and dissimilatory sulfite reduction discovered in the Korarchaeota.</title>
        <authorList>
            <person name="Mckay L.J."/>
            <person name="Dlakic M."/>
            <person name="Fields M.W."/>
            <person name="Delmont T.O."/>
            <person name="Eren A.M."/>
            <person name="Jay Z.J."/>
            <person name="Klingelsmith K.B."/>
            <person name="Rusch D.B."/>
            <person name="Inskeep W.P."/>
        </authorList>
    </citation>
    <scope>NUCLEOTIDE SEQUENCE [LARGE SCALE GENOMIC DNA]</scope>
    <source>
        <strain evidence="9 10">WS</strain>
    </source>
</reference>
<evidence type="ECO:0000256" key="7">
    <source>
        <dbReference type="HAMAP-Rule" id="MF_01508"/>
    </source>
</evidence>
<comment type="similarity">
    <text evidence="1 7">Belongs to the activator 1 small subunits family. RfcL subfamily.</text>
</comment>
<sequence>MREVPWVEKHRPKTLDEIKGQKEAIDEIRNWIKDVKEGKKVKPLLIVGPPGTGKTSAAHAIANELNYDAIEVNASDLRDRTHLQYIVESSGAVSLLSGKRRLIILDEIDALPGEGHAIASLVKELISKGIPIVMTANDPYERHLYEIRNLSMMVKFSRVRWQSVVSVLKEICRKEGLSVPEEVLNKIAKSCQGDLRAAINDLEGLVKGSAELLKYIGEKYGKRDIETDVFKVLSSIFYGENCYPAYLSSLNLDMDPDMLFRWVEENVAHVYSGRSLAKAYEMLSLADIMRGRIIRTNNWRFLAYYTQFMTFGVCAAKEGRPEGEKLRPPSLIKQLSETKELRSKTKEFLEKIAKRIHVSTAVVRMELIPLLIADAKAGGKLIRQLGRELGIRESDMREILSDIEEVYKLEAGGKGA</sequence>
<dbReference type="InterPro" id="IPR027417">
    <property type="entry name" value="P-loop_NTPase"/>
</dbReference>
<evidence type="ECO:0000256" key="4">
    <source>
        <dbReference type="ARBA" id="ARBA00022741"/>
    </source>
</evidence>
<protein>
    <recommendedName>
        <fullName evidence="2 7">Replication factor C large subunit</fullName>
        <shortName evidence="7">RFC large subunit</shortName>
    </recommendedName>
    <alternativeName>
        <fullName evidence="6 7">Clamp loader large subunit</fullName>
    </alternativeName>
</protein>
<gene>
    <name evidence="7" type="primary">rfcL</name>
    <name evidence="9" type="ORF">D9Q81_00800</name>
</gene>
<proteinExistence type="inferred from homology"/>
<comment type="function">
    <text evidence="7">Part of the RFC clamp loader complex which loads the PCNA sliding clamp onto DNA.</text>
</comment>
<dbReference type="SUPFAM" id="SSF52540">
    <property type="entry name" value="P-loop containing nucleoside triphosphate hydrolases"/>
    <property type="match status" value="1"/>
</dbReference>
<dbReference type="InterPro" id="IPR003959">
    <property type="entry name" value="ATPase_AAA_core"/>
</dbReference>
<dbReference type="NCBIfam" id="NF003229">
    <property type="entry name" value="PRK04195.1-5"/>
    <property type="match status" value="1"/>
</dbReference>
<organism evidence="9 10">
    <name type="scientific">Candidatus Korarchaeum cryptofilum</name>
    <dbReference type="NCBI Taxonomy" id="498846"/>
    <lineage>
        <taxon>Archaea</taxon>
        <taxon>Thermoproteota</taxon>
        <taxon>Candidatus Korarchaeia</taxon>
        <taxon>Candidatus Korarchaeales</taxon>
        <taxon>Candidatus Korarchaeaceae</taxon>
        <taxon>Candidatus Korarchaeum</taxon>
    </lineage>
</organism>
<dbReference type="InterPro" id="IPR023935">
    <property type="entry name" value="Rep_factor-C_lsu"/>
</dbReference>
<dbReference type="AlphaFoldDB" id="A0A429G9T9"/>
<name>A0A429G9T9_9CREN</name>
<dbReference type="GO" id="GO:0016887">
    <property type="term" value="F:ATP hydrolysis activity"/>
    <property type="evidence" value="ECO:0007669"/>
    <property type="project" value="InterPro"/>
</dbReference>
<keyword evidence="3 7" id="KW-0235">DNA replication</keyword>
<dbReference type="EMBL" id="RCOR01000006">
    <property type="protein sequence ID" value="RSN70579.1"/>
    <property type="molecule type" value="Genomic_DNA"/>
</dbReference>
<dbReference type="PANTHER" id="PTHR23389">
    <property type="entry name" value="CHROMOSOME TRANSMISSION FIDELITY FACTOR 18"/>
    <property type="match status" value="1"/>
</dbReference>
<dbReference type="InterPro" id="IPR047854">
    <property type="entry name" value="RFC_lid"/>
</dbReference>